<dbReference type="SUPFAM" id="SSF51735">
    <property type="entry name" value="NAD(P)-binding Rossmann-fold domains"/>
    <property type="match status" value="1"/>
</dbReference>
<reference evidence="4 5" key="1">
    <citation type="submission" date="2016-07" db="EMBL/GenBank/DDBJ databases">
        <title>Genomic analysis of zinc-resistant bacterium Mucilaginibacter pedocola TBZ30.</title>
        <authorList>
            <person name="Huang J."/>
            <person name="Tang J."/>
        </authorList>
    </citation>
    <scope>NUCLEOTIDE SEQUENCE [LARGE SCALE GENOMIC DNA]</scope>
    <source>
        <strain evidence="4 5">TBZ30</strain>
    </source>
</reference>
<evidence type="ECO:0000313" key="5">
    <source>
        <dbReference type="Proteomes" id="UP000189739"/>
    </source>
</evidence>
<proteinExistence type="inferred from homology"/>
<gene>
    <name evidence="4" type="ORF">BC343_08675</name>
</gene>
<name>A0A1S9PCM3_9SPHI</name>
<dbReference type="OrthoDB" id="9778052at2"/>
<dbReference type="GO" id="GO:0016616">
    <property type="term" value="F:oxidoreductase activity, acting on the CH-OH group of donors, NAD or NADP as acceptor"/>
    <property type="evidence" value="ECO:0007669"/>
    <property type="project" value="TreeGrafter"/>
</dbReference>
<feature type="domain" description="NAD-dependent epimerase/dehydratase" evidence="3">
    <location>
        <begin position="10"/>
        <end position="248"/>
    </location>
</feature>
<sequence length="349" mass="38155">METANNDITVLVTGGSGFVGGHCILQLLQNGYRVKTTLRSLSKKNKVLASLKTGGLTNFDNLQFIEADLGDDKNWAEAVTGCTYVLHVASPIFLRLPKNEDEMIRPAVDGTIRVLKAARDAGVKRVVVTSSFGAVGYSHTDPNTLITEEEWTNPNDKTLSAYLKSKTLAERAAWDFMAREGSELELAVINPMAILGTSLGPDMSSGFELLKKILDGSMKGTPKIELGIVDVRDLAELHLLAMVNPAAAGERFLALSGGVMSLHQIAMLFREKFGDRAKQVTHKELPDWQIRLAALFSKQAKTIVPLLGRTRNASNAKAKTLLGWRPRSNEEAVLATAESLFKYNMIKDE</sequence>
<dbReference type="Gene3D" id="3.40.50.720">
    <property type="entry name" value="NAD(P)-binding Rossmann-like Domain"/>
    <property type="match status" value="1"/>
</dbReference>
<dbReference type="AlphaFoldDB" id="A0A1S9PCM3"/>
<keyword evidence="1" id="KW-0560">Oxidoreductase</keyword>
<dbReference type="PANTHER" id="PTHR10366">
    <property type="entry name" value="NAD DEPENDENT EPIMERASE/DEHYDRATASE"/>
    <property type="match status" value="1"/>
</dbReference>
<protein>
    <submittedName>
        <fullName evidence="4">3-beta hydroxysteroid dehydrogenase</fullName>
    </submittedName>
</protein>
<organism evidence="4 5">
    <name type="scientific">Mucilaginibacter pedocola</name>
    <dbReference type="NCBI Taxonomy" id="1792845"/>
    <lineage>
        <taxon>Bacteria</taxon>
        <taxon>Pseudomonadati</taxon>
        <taxon>Bacteroidota</taxon>
        <taxon>Sphingobacteriia</taxon>
        <taxon>Sphingobacteriales</taxon>
        <taxon>Sphingobacteriaceae</taxon>
        <taxon>Mucilaginibacter</taxon>
    </lineage>
</organism>
<dbReference type="PANTHER" id="PTHR10366:SF564">
    <property type="entry name" value="STEROL-4-ALPHA-CARBOXYLATE 3-DEHYDROGENASE, DECARBOXYLATING"/>
    <property type="match status" value="1"/>
</dbReference>
<accession>A0A1S9PCM3</accession>
<dbReference type="Pfam" id="PF01370">
    <property type="entry name" value="Epimerase"/>
    <property type="match status" value="1"/>
</dbReference>
<dbReference type="CDD" id="cd05227">
    <property type="entry name" value="AR_SDR_e"/>
    <property type="match status" value="1"/>
</dbReference>
<dbReference type="STRING" id="1792845.BC343_08675"/>
<dbReference type="FunFam" id="3.40.50.720:FF:000336">
    <property type="entry name" value="Aldehyde reductase"/>
    <property type="match status" value="1"/>
</dbReference>
<comment type="caution">
    <text evidence="4">The sequence shown here is derived from an EMBL/GenBank/DDBJ whole genome shotgun (WGS) entry which is preliminary data.</text>
</comment>
<dbReference type="InterPro" id="IPR001509">
    <property type="entry name" value="Epimerase_deHydtase"/>
</dbReference>
<evidence type="ECO:0000313" key="4">
    <source>
        <dbReference type="EMBL" id="OOQ58723.1"/>
    </source>
</evidence>
<comment type="similarity">
    <text evidence="2">Belongs to the NAD(P)-dependent epimerase/dehydratase family. Dihydroflavonol-4-reductase subfamily.</text>
</comment>
<evidence type="ECO:0000256" key="2">
    <source>
        <dbReference type="ARBA" id="ARBA00023445"/>
    </source>
</evidence>
<evidence type="ECO:0000256" key="1">
    <source>
        <dbReference type="ARBA" id="ARBA00023002"/>
    </source>
</evidence>
<dbReference type="InterPro" id="IPR050425">
    <property type="entry name" value="NAD(P)_dehydrat-like"/>
</dbReference>
<dbReference type="RefSeq" id="WP_078349430.1">
    <property type="nucleotide sequence ID" value="NZ_MBTF01000023.1"/>
</dbReference>
<dbReference type="Proteomes" id="UP000189739">
    <property type="component" value="Unassembled WGS sequence"/>
</dbReference>
<dbReference type="EMBL" id="MBTF01000023">
    <property type="protein sequence ID" value="OOQ58723.1"/>
    <property type="molecule type" value="Genomic_DNA"/>
</dbReference>
<dbReference type="InterPro" id="IPR036291">
    <property type="entry name" value="NAD(P)-bd_dom_sf"/>
</dbReference>
<keyword evidence="5" id="KW-1185">Reference proteome</keyword>
<evidence type="ECO:0000259" key="3">
    <source>
        <dbReference type="Pfam" id="PF01370"/>
    </source>
</evidence>